<keyword evidence="1" id="KW-0285">Flavoprotein</keyword>
<dbReference type="InterPro" id="IPR029039">
    <property type="entry name" value="Flavoprotein-like_sf"/>
</dbReference>
<dbReference type="Pfam" id="PF03358">
    <property type="entry name" value="FMN_red"/>
    <property type="match status" value="1"/>
</dbReference>
<proteinExistence type="predicted"/>
<gene>
    <name evidence="4" type="ORF">HG543_14550</name>
</gene>
<name>A0A848LGW3_9BACT</name>
<dbReference type="RefSeq" id="WP_169345355.1">
    <property type="nucleotide sequence ID" value="NZ_JABBJJ010000055.1"/>
</dbReference>
<evidence type="ECO:0000256" key="1">
    <source>
        <dbReference type="ARBA" id="ARBA00022630"/>
    </source>
</evidence>
<dbReference type="EMBL" id="JABBJJ010000055">
    <property type="protein sequence ID" value="NMO16061.1"/>
    <property type="molecule type" value="Genomic_DNA"/>
</dbReference>
<evidence type="ECO:0000256" key="2">
    <source>
        <dbReference type="ARBA" id="ARBA00022643"/>
    </source>
</evidence>
<dbReference type="Proteomes" id="UP000518300">
    <property type="component" value="Unassembled WGS sequence"/>
</dbReference>
<feature type="domain" description="NADPH-dependent FMN reductase-like" evidence="3">
    <location>
        <begin position="8"/>
        <end position="134"/>
    </location>
</feature>
<dbReference type="Gene3D" id="3.40.50.360">
    <property type="match status" value="1"/>
</dbReference>
<dbReference type="InterPro" id="IPR051796">
    <property type="entry name" value="ISF_SsuE-like"/>
</dbReference>
<keyword evidence="2" id="KW-0288">FMN</keyword>
<evidence type="ECO:0000313" key="4">
    <source>
        <dbReference type="EMBL" id="NMO16061.1"/>
    </source>
</evidence>
<reference evidence="4 5" key="1">
    <citation type="submission" date="2020-04" db="EMBL/GenBank/DDBJ databases">
        <title>Draft genome of Pyxidicoccus fallax type strain.</title>
        <authorList>
            <person name="Whitworth D.E."/>
        </authorList>
    </citation>
    <scope>NUCLEOTIDE SEQUENCE [LARGE SCALE GENOMIC DNA]</scope>
    <source>
        <strain evidence="4 5">DSM 14698</strain>
    </source>
</reference>
<dbReference type="SUPFAM" id="SSF52218">
    <property type="entry name" value="Flavoproteins"/>
    <property type="match status" value="1"/>
</dbReference>
<dbReference type="InterPro" id="IPR005025">
    <property type="entry name" value="FMN_Rdtase-like_dom"/>
</dbReference>
<accession>A0A848LGW3</accession>
<evidence type="ECO:0000313" key="5">
    <source>
        <dbReference type="Proteomes" id="UP000518300"/>
    </source>
</evidence>
<keyword evidence="5" id="KW-1185">Reference proteome</keyword>
<evidence type="ECO:0000259" key="3">
    <source>
        <dbReference type="Pfam" id="PF03358"/>
    </source>
</evidence>
<comment type="caution">
    <text evidence="4">The sequence shown here is derived from an EMBL/GenBank/DDBJ whole genome shotgun (WGS) entry which is preliminary data.</text>
</comment>
<dbReference type="GO" id="GO:0016491">
    <property type="term" value="F:oxidoreductase activity"/>
    <property type="evidence" value="ECO:0007669"/>
    <property type="project" value="InterPro"/>
</dbReference>
<sequence>MSSTPSRNILFLLSSSREGGNAELLARRAADTLAPDIVADWRRLEEHLRQPFRDLRHAPGGYPKPGPELLALAERTLEADEVVIVSPIYWYNLSSTAQHYLEHWSWWLRMPELRFRERMRGKVLSLITAHSSEEDDAVAQPPIQSLQLSADYMGMRWRGALIGHGSAPGQVLTDTRALESARDFLLRPVPAVKPRAA</sequence>
<organism evidence="4 5">
    <name type="scientific">Pyxidicoccus fallax</name>
    <dbReference type="NCBI Taxonomy" id="394095"/>
    <lineage>
        <taxon>Bacteria</taxon>
        <taxon>Pseudomonadati</taxon>
        <taxon>Myxococcota</taxon>
        <taxon>Myxococcia</taxon>
        <taxon>Myxococcales</taxon>
        <taxon>Cystobacterineae</taxon>
        <taxon>Myxococcaceae</taxon>
        <taxon>Pyxidicoccus</taxon>
    </lineage>
</organism>
<dbReference type="PANTHER" id="PTHR43278">
    <property type="entry name" value="NAD(P)H-DEPENDENT FMN-CONTAINING OXIDOREDUCTASE YWQN-RELATED"/>
    <property type="match status" value="1"/>
</dbReference>
<protein>
    <submittedName>
        <fullName evidence="4">Flavodoxin family protein</fullName>
    </submittedName>
</protein>
<dbReference type="PANTHER" id="PTHR43278:SF4">
    <property type="entry name" value="NAD(P)H-DEPENDENT FMN-CONTAINING OXIDOREDUCTASE YWQN-RELATED"/>
    <property type="match status" value="1"/>
</dbReference>
<dbReference type="AlphaFoldDB" id="A0A848LGW3"/>